<comment type="catalytic activity">
    <reaction evidence="1">
        <text>Thiol-dependent hydrolysis of ester, thioester, amide, peptide and isopeptide bonds formed by the C-terminal Gly of ubiquitin (a 76-residue protein attached to proteins as an intracellular targeting signal).</text>
        <dbReference type="EC" id="3.4.19.12"/>
    </reaction>
</comment>
<feature type="region of interest" description="Disordered" evidence="7">
    <location>
        <begin position="3238"/>
        <end position="3291"/>
    </location>
</feature>
<accession>A0AA39WB39</accession>
<evidence type="ECO:0000259" key="8">
    <source>
        <dbReference type="Pfam" id="PF12340"/>
    </source>
</evidence>
<dbReference type="GO" id="GO:0006508">
    <property type="term" value="P:proteolysis"/>
    <property type="evidence" value="ECO:0007669"/>
    <property type="project" value="UniProtKB-KW"/>
</dbReference>
<dbReference type="EMBL" id="JAULSU010000006">
    <property type="protein sequence ID" value="KAK0613182.1"/>
    <property type="molecule type" value="Genomic_DNA"/>
</dbReference>
<evidence type="ECO:0000256" key="4">
    <source>
        <dbReference type="ARBA" id="ARBA00022786"/>
    </source>
</evidence>
<evidence type="ECO:0000313" key="11">
    <source>
        <dbReference type="EMBL" id="KAK0613182.1"/>
    </source>
</evidence>
<dbReference type="InterPro" id="IPR022105">
    <property type="entry name" value="DUF3645"/>
</dbReference>
<name>A0AA39WB39_9PEZI</name>
<dbReference type="EC" id="3.4.19.12" evidence="2"/>
<dbReference type="PANTHER" id="PTHR13367:SF32">
    <property type="entry name" value="DUF6606 DOMAIN-CONTAINING PROTEIN"/>
    <property type="match status" value="1"/>
</dbReference>
<proteinExistence type="predicted"/>
<evidence type="ECO:0000256" key="5">
    <source>
        <dbReference type="ARBA" id="ARBA00022801"/>
    </source>
</evidence>
<evidence type="ECO:0000256" key="1">
    <source>
        <dbReference type="ARBA" id="ARBA00000707"/>
    </source>
</evidence>
<dbReference type="Pfam" id="PF12340">
    <property type="entry name" value="DUF3638"/>
    <property type="match status" value="1"/>
</dbReference>
<keyword evidence="4" id="KW-0833">Ubl conjugation pathway</keyword>
<dbReference type="Pfam" id="PF20255">
    <property type="entry name" value="DUF6606"/>
    <property type="match status" value="1"/>
</dbReference>
<keyword evidence="12" id="KW-1185">Reference proteome</keyword>
<comment type="caution">
    <text evidence="11">The sequence shown here is derived from an EMBL/GenBank/DDBJ whole genome shotgun (WGS) entry which is preliminary data.</text>
</comment>
<dbReference type="InterPro" id="IPR022099">
    <property type="entry name" value="DUF3638"/>
</dbReference>
<dbReference type="InterPro" id="IPR046541">
    <property type="entry name" value="DUF6606"/>
</dbReference>
<dbReference type="PANTHER" id="PTHR13367">
    <property type="entry name" value="UBIQUITIN THIOESTERASE"/>
    <property type="match status" value="1"/>
</dbReference>
<keyword evidence="6" id="KW-0788">Thiol protease</keyword>
<evidence type="ECO:0000259" key="9">
    <source>
        <dbReference type="Pfam" id="PF12359"/>
    </source>
</evidence>
<feature type="compositionally biased region" description="Low complexity" evidence="7">
    <location>
        <begin position="2555"/>
        <end position="2567"/>
    </location>
</feature>
<feature type="domain" description="DUF3638" evidence="8">
    <location>
        <begin position="2089"/>
        <end position="2311"/>
    </location>
</feature>
<evidence type="ECO:0000256" key="3">
    <source>
        <dbReference type="ARBA" id="ARBA00022670"/>
    </source>
</evidence>
<dbReference type="Proteomes" id="UP001175000">
    <property type="component" value="Unassembled WGS sequence"/>
</dbReference>
<evidence type="ECO:0000256" key="7">
    <source>
        <dbReference type="SAM" id="MobiDB-lite"/>
    </source>
</evidence>
<dbReference type="Pfam" id="PF12359">
    <property type="entry name" value="DUF3645"/>
    <property type="match status" value="1"/>
</dbReference>
<feature type="compositionally biased region" description="Acidic residues" evidence="7">
    <location>
        <begin position="3246"/>
        <end position="3273"/>
    </location>
</feature>
<feature type="compositionally biased region" description="Polar residues" evidence="7">
    <location>
        <begin position="2569"/>
        <end position="2578"/>
    </location>
</feature>
<evidence type="ECO:0000313" key="12">
    <source>
        <dbReference type="Proteomes" id="UP001175000"/>
    </source>
</evidence>
<feature type="region of interest" description="Disordered" evidence="7">
    <location>
        <begin position="1902"/>
        <end position="1922"/>
    </location>
</feature>
<dbReference type="GO" id="GO:0004843">
    <property type="term" value="F:cysteine-type deubiquitinase activity"/>
    <property type="evidence" value="ECO:0007669"/>
    <property type="project" value="UniProtKB-EC"/>
</dbReference>
<keyword evidence="5" id="KW-0378">Hydrolase</keyword>
<reference evidence="11" key="1">
    <citation type="submission" date="2023-06" db="EMBL/GenBank/DDBJ databases">
        <title>Genome-scale phylogeny and comparative genomics of the fungal order Sordariales.</title>
        <authorList>
            <consortium name="Lawrence Berkeley National Laboratory"/>
            <person name="Hensen N."/>
            <person name="Bonometti L."/>
            <person name="Westerberg I."/>
            <person name="Brannstrom I.O."/>
            <person name="Guillou S."/>
            <person name="Cros-Aarteil S."/>
            <person name="Calhoun S."/>
            <person name="Haridas S."/>
            <person name="Kuo A."/>
            <person name="Mondo S."/>
            <person name="Pangilinan J."/>
            <person name="Riley R."/>
            <person name="Labutti K."/>
            <person name="Andreopoulos B."/>
            <person name="Lipzen A."/>
            <person name="Chen C."/>
            <person name="Yanf M."/>
            <person name="Daum C."/>
            <person name="Ng V."/>
            <person name="Clum A."/>
            <person name="Steindorff A."/>
            <person name="Ohm R."/>
            <person name="Martin F."/>
            <person name="Silar P."/>
            <person name="Natvig D."/>
            <person name="Lalanne C."/>
            <person name="Gautier V."/>
            <person name="Ament-Velasquez S.L."/>
            <person name="Kruys A."/>
            <person name="Hutchinson M.I."/>
            <person name="Powell A.J."/>
            <person name="Barry K."/>
            <person name="Miller A.N."/>
            <person name="Grigoriev I.V."/>
            <person name="Debuchy R."/>
            <person name="Gladieux P."/>
            <person name="Thoren M.H."/>
            <person name="Johannesson H."/>
        </authorList>
    </citation>
    <scope>NUCLEOTIDE SEQUENCE</scope>
    <source>
        <strain evidence="11">CBS 606.72</strain>
    </source>
</reference>
<feature type="domain" description="DUF6606" evidence="10">
    <location>
        <begin position="5"/>
        <end position="286"/>
    </location>
</feature>
<evidence type="ECO:0000256" key="6">
    <source>
        <dbReference type="ARBA" id="ARBA00022807"/>
    </source>
</evidence>
<dbReference type="InterPro" id="IPR051346">
    <property type="entry name" value="OTU_Deubiquitinase"/>
</dbReference>
<evidence type="ECO:0000259" key="10">
    <source>
        <dbReference type="Pfam" id="PF20255"/>
    </source>
</evidence>
<feature type="domain" description="DUF3645" evidence="9">
    <location>
        <begin position="2413"/>
        <end position="2441"/>
    </location>
</feature>
<protein>
    <recommendedName>
        <fullName evidence="2">ubiquitinyl hydrolase 1</fullName>
        <ecNumber evidence="2">3.4.19.12</ecNumber>
    </recommendedName>
</protein>
<evidence type="ECO:0000256" key="2">
    <source>
        <dbReference type="ARBA" id="ARBA00012759"/>
    </source>
</evidence>
<feature type="region of interest" description="Disordered" evidence="7">
    <location>
        <begin position="2550"/>
        <end position="2578"/>
    </location>
</feature>
<keyword evidence="3" id="KW-0645">Protease</keyword>
<gene>
    <name evidence="11" type="ORF">B0T14DRAFT_460934</name>
</gene>
<organism evidence="11 12">
    <name type="scientific">Immersiella caudata</name>
    <dbReference type="NCBI Taxonomy" id="314043"/>
    <lineage>
        <taxon>Eukaryota</taxon>
        <taxon>Fungi</taxon>
        <taxon>Dikarya</taxon>
        <taxon>Ascomycota</taxon>
        <taxon>Pezizomycotina</taxon>
        <taxon>Sordariomycetes</taxon>
        <taxon>Sordariomycetidae</taxon>
        <taxon>Sordariales</taxon>
        <taxon>Lasiosphaeriaceae</taxon>
        <taxon>Immersiella</taxon>
    </lineage>
</organism>
<sequence length="3291" mass="370052">MNSAVFHHFALPQRLPGSEDDKLDDVEAAFVGFLVRAAQTVSRHPAQSAHYALRDKLTSTWGSVLRFLSAAEMVNRGGVVNSAKLRSQLGSLGVGCALPIYIRSQNAALLIYRLHSSPDQVTFEAFEASPRNEDVLAADGALQWDFPGNAVEVPYSTFASHDFQSSLATFLEQASIGSTKRFAGTTSKAGTEIHEYRETADPTMISSMLMAVLEESGRRISSPKLRKRVRDDVCWQHGARKPWRRSPYWLVLRVTIARYLLLTLGERLGRLEYKFMVSTCLAYLLHDARKSLDLDQVDFLKTKVCRRFAKLEVYRNRLQAFDPVIFPRLDFLFGHLAPAIATGPVDFVVRRVHDDWERFKKDNTKSIPLLRKRASPIDCELRLPASGETLDRIRAATTKMISTPRPRWTAPPGFDISRLANEQFTRYARPYLQVAEQEKVIQNLVSTPGVSVSDLSKTLHLYVQTALPLYRDDSEQMSALILNAMDIWMKLDQETCASYPLAAQYCPIFTPDSLDILHLATFKDMTRLQSIQSYLALRAETAAEDSHMFEEPSHGCFARRFYDESSDSDKLRRLHADIESQAHQIKMEKYKEWEAKTARHESLTKQVNDTTCVYITVLDNMNYTEREIHTRGHCPRCHATRELDRLRIKVYEHPLPAEEFMAKVAVFELACPKNISTYRDATWMLATCLGGVSNIGPAICTWGEYPGVQPHVEREPGSFTLASSTKSFLRSHYSTLAFPVGWENGREGVCNPNGLRLAYFDTRSDSWARGTHVKPQFSYHFGIRMPRGFPVRLLSSSKARSPWMHDEGPTSYEALATQVSCPAGLSPHEFLAFKTLVSGHARRWISILVELGSTNVNWSGEAATMLVHHLALHCGPQAETKDPLRVTYAIFGDPNFVEKLLDQVHDRLKTLQDTVSWRETNSMDTLVTLALRILRLAEPAGLGRDLQERAAATVFLAREICVCWVRQLRIEMSDTDEPTSRGLQHYALAAALLCRRTFVVHVDGWFELDEVSLEEYIESTIAVQENMALNGINELPPLVLRHLISSIKLSYDIQHHVTSKIKDCNEGLQQGLEHFWAEASRMTPGDMDVSFPSPGWVCFDLPESNSHSHQVIHLDILLGCLLVNGKPVGKLPQDSKDCAAIGELFGKQLLRAFQSSIPGMTYTLANKQKGFTVHVGYEHGETVILAVPPFSSSDILRFVPRHVFMGRTKSRYDLPGPLIDNRIHWLNLQTGDVYITKQTEPHAWVMTGSQVWTINMRNRTCERFRPDKSHGKLREVILDPHSRFFRHVSGILQGLAPEDQLLVSQPMENKNLEVAIEPLGLMFFVNRNRLLYSPQLRLEVDPNQDAGTWYGLEQKLVCRSVENPFRRTVLVPLGGKITTLKKDCHVLVRIGATTRYGKFTINDTLGRIDCAAEPQLLYAKALLHAHTSFLLPDPLTGRTGAEESLHWMQSGACSPWTVLSHEVHYLSRIAKLTPVREYYPPDRKVMRVDRWNENLTCHVQHPLYRRVVEEIVNRSKELETFTPLQPHNHYDVDEVLFQTDEKLTMRAWERRQLYERPTADHHPNLDSRMADLVYTSRDRASAADWPYARAMQTSYLLRMKPVKFNTPRNLGVELGKGNLIGGYGSVFSKVSVSDQMSTDLRESWGSLVEHCRKSQSVYSILFLFAALCFGGGAEDALLKGLIAFATLPELQSSALPELPAWPSYTNFRPNTRPHMDDMLKLMEPFMMPAPTGSADGLEDFLAAKQRRKVQAKRDAFDRKSRADCRRLAEFLLAQWPCLEPSTKGFSDNDIQVFVGPAVDAVLPEWSRLFKNHEFYVHIQGVQRILDGHRSEHKRSIPANATPAEDDGPMFDNWRSPLVSPHLGSDLLSKPIENISSSPPIHVSAMGCPIQLAWAPFRSIPQDDRQVAAQPPKPSTSTWSARPARVSDHEIGQYIEELQRITDKLGHSKSLVRQHYARDLRVSLDSFAALKAPRPPATSFLWRRDLCSPQSNVVSAFETLKTSLETPTSAMSLERIYWLQRGSLWPALTAVTLLEHLRSTSDTSFGHGMRDRLINFGVALTKLQRDIRLNDCYLAGDVTRFQDEEANGGHVNWDPAKDPDWLLLEIESNVLIRRDQVDVARATISPSSGANSVLQMNMGQGKTSCIMPMAAASLADGKNLVRVIVPKALLLQTAQLLQSRLGGMLNRRICHVPFSRRTVTTEDNIKSYHGIHRRLLRDTGIMLCLPEHNLSFMLSGQQKVLDNKLEEAKPMIRVHSWLRAVCRDLLDESDYTLAARTQLIYPSGSQVSVDGHPHRWQAIEAILGLVDQHLYGLEASFPHSIEVVRRAGGGFPLIYFLRRDAEDELLVRLTADITKGVGDILPVRSFTRVEHIAVKDFLMAGQRKLRGETISTIRTLRPDQPHAQKMYGLRPGGDPVAVPFHAKGVPSEQSEWGHPDVAILFTCLVFYYDGVSEDQVRQALGRVKKSDDPATEYDKWAQSTPAFPPPLRTWNAINVEDAAQVHDIWKAVRYQVVVVDYFLNNFVFPQHAKQFKVKLQSSGWDIPQFSALPTSTAASGQGQARQQRRGAATPLTTGFSGTNDNRNMLPLTIRQADLASLSHTNAEVLTYLLHQRSRMCEIITDVRGERATERDLLFKLKKMGISILIDAGALILEMDNLALAKAWLDIDGKRDAALFFDEANKPTIVTKTGKRTPLIASPYADDLTKCLVYLDEAHTRGTDLKFPLNARGGLTVGQGQSKDQTVQAAMRLRQLGTSQSVTFLIPPEVKQVILDLQGKTDADGIDSSDVICWMLDNSCDSIEQLQPLYYSQGMDFCRRTQAAIDHPDFLSHPSHQAEYVAAIKLNELQTLQDMYGPKSTTGARAVRGFQSSHPQITAFTKELNARRRGFQDTGRAVNGSALQEVEQEREVAFEIEVERQPKKPRHYEALRFPGLARDLAALLRSGRLVPVEKSQATVLHYLNFLAATALGRKHKVTANYNNNSKKHSDAKLFVSTEFQRTVRLSADLSMDSFLRPVSWVLFSDLAQAAIVVIPEEAEAILNMMQAGEAHPKVHLMTYASPVTRKMLPFGALAFFAVPPMPRGWRAPQWLQTGLGLLAGRLHFEWAEHEPLCEFLGITSLDRHIIDHNLDGPEIENEDEGVDGVMASEQSHQNSTTFCPRPLVFLQEWLPLRRQGQDFSHTPMGFLVQDKPLRADHPLFSEATVATDGGGIGLTDGGRVHMGSVTRAEGVEGVGVEYHMYDGVDDMGANVGEEDDDEQYEEEYEEEDEDDSGSEDSEESYVSCESGYVIGGGVEVT</sequence>